<keyword evidence="5" id="KW-0812">Transmembrane</keyword>
<evidence type="ECO:0000313" key="7">
    <source>
        <dbReference type="Proteomes" id="UP001596398"/>
    </source>
</evidence>
<comment type="caution">
    <text evidence="6">The sequence shown here is derived from an EMBL/GenBank/DDBJ whole genome shotgun (WGS) entry which is preliminary data.</text>
</comment>
<evidence type="ECO:0000256" key="1">
    <source>
        <dbReference type="ARBA" id="ARBA00004618"/>
    </source>
</evidence>
<dbReference type="AlphaFoldDB" id="A0ABD5ZQ34"/>
<dbReference type="PANTHER" id="PTHR35903:SF1">
    <property type="entry name" value="FLAGELLIN B1"/>
    <property type="match status" value="1"/>
</dbReference>
<organism evidence="6 7">
    <name type="scientific">Halosegnis marinus</name>
    <dbReference type="NCBI Taxonomy" id="3034023"/>
    <lineage>
        <taxon>Archaea</taxon>
        <taxon>Methanobacteriati</taxon>
        <taxon>Methanobacteriota</taxon>
        <taxon>Stenosarchaea group</taxon>
        <taxon>Halobacteria</taxon>
        <taxon>Halobacteriales</taxon>
        <taxon>Natronomonadaceae</taxon>
        <taxon>Halosegnis</taxon>
    </lineage>
</organism>
<name>A0ABD5ZQ34_9EURY</name>
<gene>
    <name evidence="6" type="ORF">ACFQJ4_09660</name>
</gene>
<sequence>MKLPTTDDSDRGQVGIGTLIIFIALVLVAAVAAGVLVNTAGELQSRASDTGSDAQAQVSNQIDVVSATGADDKDDGLVNNLTLVVKKSPGSDPIDLSEATIQYTSGQTATTLQYGATANATHFSTALIEGDDATILDSNGERVEIAVSPALIETADGLSAGDDVSLEIVDQSGASTVYGVNVPDVITGTFVEV</sequence>
<dbReference type="GeneID" id="79267274"/>
<accession>A0ABD5ZQ34</accession>
<keyword evidence="5" id="KW-0472">Membrane</keyword>
<evidence type="ECO:0000256" key="3">
    <source>
        <dbReference type="ARBA" id="ARBA00022440"/>
    </source>
</evidence>
<keyword evidence="7" id="KW-1185">Reference proteome</keyword>
<proteinExistence type="inferred from homology"/>
<keyword evidence="3 4" id="KW-0974">Archaeal flagellum</keyword>
<protein>
    <recommendedName>
        <fullName evidence="4">Flagellin</fullName>
    </recommendedName>
</protein>
<keyword evidence="5" id="KW-1133">Transmembrane helix</keyword>
<reference evidence="6 7" key="1">
    <citation type="journal article" date="2019" name="Int. J. Syst. Evol. Microbiol.">
        <title>The Global Catalogue of Microorganisms (GCM) 10K type strain sequencing project: providing services to taxonomists for standard genome sequencing and annotation.</title>
        <authorList>
            <consortium name="The Broad Institute Genomics Platform"/>
            <consortium name="The Broad Institute Genome Sequencing Center for Infectious Disease"/>
            <person name="Wu L."/>
            <person name="Ma J."/>
        </authorList>
    </citation>
    <scope>NUCLEOTIDE SEQUENCE [LARGE SCALE GENOMIC DNA]</scope>
    <source>
        <strain evidence="6 7">DT85</strain>
    </source>
</reference>
<dbReference type="NCBIfam" id="TIGR02537">
    <property type="entry name" value="arch_flag_Nterm"/>
    <property type="match status" value="1"/>
</dbReference>
<evidence type="ECO:0000256" key="5">
    <source>
        <dbReference type="SAM" id="Phobius"/>
    </source>
</evidence>
<dbReference type="Pfam" id="PF01917">
    <property type="entry name" value="Flagellin_arch-type"/>
    <property type="match status" value="1"/>
</dbReference>
<dbReference type="InterPro" id="IPR002774">
    <property type="entry name" value="Flagellin_arc-type"/>
</dbReference>
<dbReference type="GO" id="GO:0097589">
    <property type="term" value="C:archaeal-type flagellum"/>
    <property type="evidence" value="ECO:0007669"/>
    <property type="project" value="UniProtKB-SubCell"/>
</dbReference>
<dbReference type="Proteomes" id="UP001596398">
    <property type="component" value="Unassembled WGS sequence"/>
</dbReference>
<evidence type="ECO:0000256" key="2">
    <source>
        <dbReference type="ARBA" id="ARBA00010256"/>
    </source>
</evidence>
<evidence type="ECO:0000313" key="6">
    <source>
        <dbReference type="EMBL" id="MFC7235578.1"/>
    </source>
</evidence>
<dbReference type="PANTHER" id="PTHR35903">
    <property type="entry name" value="FLAGELLIN B1"/>
    <property type="match status" value="1"/>
</dbReference>
<comment type="subcellular location">
    <subcellularLocation>
        <location evidence="1 4">Archaeal flagellum</location>
    </subcellularLocation>
</comment>
<feature type="transmembrane region" description="Helical" evidence="5">
    <location>
        <begin position="12"/>
        <end position="37"/>
    </location>
</feature>
<comment type="function">
    <text evidence="4">Flagellin is the subunit protein which polymerizes to form the filaments of archaeal flagella.</text>
</comment>
<evidence type="ECO:0000256" key="4">
    <source>
        <dbReference type="RuleBase" id="RU361282"/>
    </source>
</evidence>
<comment type="similarity">
    <text evidence="2 4">Belongs to the archaeal flagellin family.</text>
</comment>
<dbReference type="EMBL" id="JBHTAP010000001">
    <property type="protein sequence ID" value="MFC7235578.1"/>
    <property type="molecule type" value="Genomic_DNA"/>
</dbReference>
<dbReference type="RefSeq" id="WP_276233715.1">
    <property type="nucleotide sequence ID" value="NZ_CP119802.1"/>
</dbReference>
<dbReference type="InterPro" id="IPR013373">
    <property type="entry name" value="Flagellin/pilin_N_arc"/>
</dbReference>